<keyword evidence="1" id="KW-0175">Coiled coil</keyword>
<sequence>MQFFAVFTCVFIIFPMVKSQEEIILVADETMLKPVDTQDGSFSNHIVALRPDYTFWRMIDVLKTMFDSQTAEKRRLIRDADEIEERSQKLRSLRGRRPFLNFGRYRVQF</sequence>
<feature type="signal peptide" evidence="2">
    <location>
        <begin position="1"/>
        <end position="19"/>
    </location>
</feature>
<dbReference type="OrthoDB" id="5838760at2759"/>
<dbReference type="AlphaFoldDB" id="A0A8S1EQC7"/>
<organism evidence="3 4">
    <name type="scientific">Caenorhabditis bovis</name>
    <dbReference type="NCBI Taxonomy" id="2654633"/>
    <lineage>
        <taxon>Eukaryota</taxon>
        <taxon>Metazoa</taxon>
        <taxon>Ecdysozoa</taxon>
        <taxon>Nematoda</taxon>
        <taxon>Chromadorea</taxon>
        <taxon>Rhabditida</taxon>
        <taxon>Rhabditina</taxon>
        <taxon>Rhabditomorpha</taxon>
        <taxon>Rhabditoidea</taxon>
        <taxon>Rhabditidae</taxon>
        <taxon>Peloderinae</taxon>
        <taxon>Caenorhabditis</taxon>
    </lineage>
</organism>
<keyword evidence="2" id="KW-0732">Signal</keyword>
<feature type="chain" id="PRO_5035839435" evidence="2">
    <location>
        <begin position="20"/>
        <end position="109"/>
    </location>
</feature>
<comment type="caution">
    <text evidence="3">The sequence shown here is derived from an EMBL/GenBank/DDBJ whole genome shotgun (WGS) entry which is preliminary data.</text>
</comment>
<evidence type="ECO:0000256" key="2">
    <source>
        <dbReference type="SAM" id="SignalP"/>
    </source>
</evidence>
<feature type="coiled-coil region" evidence="1">
    <location>
        <begin position="66"/>
        <end position="93"/>
    </location>
</feature>
<reference evidence="3 4" key="1">
    <citation type="submission" date="2020-04" db="EMBL/GenBank/DDBJ databases">
        <authorList>
            <person name="Laetsch R D."/>
            <person name="Stevens L."/>
            <person name="Kumar S."/>
            <person name="Blaxter L. M."/>
        </authorList>
    </citation>
    <scope>NUCLEOTIDE SEQUENCE [LARGE SCALE GENOMIC DNA]</scope>
</reference>
<accession>A0A8S1EQC7</accession>
<dbReference type="Proteomes" id="UP000494206">
    <property type="component" value="Unassembled WGS sequence"/>
</dbReference>
<keyword evidence="4" id="KW-1185">Reference proteome</keyword>
<protein>
    <submittedName>
        <fullName evidence="3">Uncharacterized protein</fullName>
    </submittedName>
</protein>
<evidence type="ECO:0000313" key="4">
    <source>
        <dbReference type="Proteomes" id="UP000494206"/>
    </source>
</evidence>
<name>A0A8S1EQC7_9PELO</name>
<proteinExistence type="predicted"/>
<gene>
    <name evidence="3" type="ORF">CBOVIS_LOCUS6583</name>
</gene>
<evidence type="ECO:0000313" key="3">
    <source>
        <dbReference type="EMBL" id="CAB3404209.1"/>
    </source>
</evidence>
<dbReference type="EMBL" id="CADEPM010000004">
    <property type="protein sequence ID" value="CAB3404209.1"/>
    <property type="molecule type" value="Genomic_DNA"/>
</dbReference>
<evidence type="ECO:0000256" key="1">
    <source>
        <dbReference type="SAM" id="Coils"/>
    </source>
</evidence>